<sequence length="514" mass="53407">MGSGVRRGIEDELGSGPAAGAAAGAGGREVVLWRVVVGAVVGCFVLGGALMVMPDGDRRPAGLPGPVARAANAVGVGAPASLPDLVALIGEREAHLRAHPGDARSWAELGAAYVERGERTAEPRYYPKAEKALRTSLRARPKRNTEAFGGLAALANARHDFRTARRWGEAAVAASPKRWTAYPALIDAYRGVGDYKAARKALARLLELPSGGVGSGGGAAGSGAAAGSPSGTQVLVRAGLVYRDQGRREDSAAALSDAAALASAPAERADCLVRVGELAWERGEPVESLRAFGAALRADPGEHAARAGQGRALAALGRHSEALRAYQSALAKQPLPQYALELGELYESLGVGGAARAQYDVLRARVREGAAEGVNDALVLGLFEADHGDAGGAVRRLRAEWARHPSAAVADALGWALHRVGDDREAVRFATKATDKVRGGAVRSALYAYHRGAIERELGNPGAARRHLGEALRINPSFSPVLVPVAVRELGELEEVAEVEEVEEVEQFGGAEGV</sequence>
<dbReference type="PANTHER" id="PTHR45586:SF14">
    <property type="entry name" value="TETRATRICOPEPTIDE TPR_2 REPEAT PROTEIN"/>
    <property type="match status" value="1"/>
</dbReference>
<dbReference type="Proteomes" id="UP000516444">
    <property type="component" value="Chromosome"/>
</dbReference>
<keyword evidence="3" id="KW-1133">Transmembrane helix</keyword>
<keyword evidence="5" id="KW-1185">Reference proteome</keyword>
<evidence type="ECO:0000313" key="4">
    <source>
        <dbReference type="EMBL" id="BCL30294.1"/>
    </source>
</evidence>
<dbReference type="InterPro" id="IPR011990">
    <property type="entry name" value="TPR-like_helical_dom_sf"/>
</dbReference>
<evidence type="ECO:0000256" key="1">
    <source>
        <dbReference type="ARBA" id="ARBA00022737"/>
    </source>
</evidence>
<keyword evidence="1" id="KW-0677">Repeat</keyword>
<dbReference type="Pfam" id="PF13432">
    <property type="entry name" value="TPR_16"/>
    <property type="match status" value="1"/>
</dbReference>
<accession>A0A7G1P8V6</accession>
<evidence type="ECO:0000313" key="5">
    <source>
        <dbReference type="Proteomes" id="UP000516444"/>
    </source>
</evidence>
<dbReference type="AlphaFoldDB" id="A0A7G1P8V6"/>
<protein>
    <recommendedName>
        <fullName evidence="6">Tetratricopeptide repeat protein</fullName>
    </recommendedName>
</protein>
<name>A0A7G1P8V6_9ACTN</name>
<dbReference type="KEGG" id="sgm:GCM10017557_51530"/>
<dbReference type="SMART" id="SM00028">
    <property type="entry name" value="TPR"/>
    <property type="match status" value="6"/>
</dbReference>
<reference evidence="4 5" key="1">
    <citation type="journal article" date="2014" name="Int. J. Syst. Evol. Microbiol.">
        <title>Complete genome sequence of Corynebacterium casei LMG S-19264T (=DSM 44701T), isolated from a smear-ripened cheese.</title>
        <authorList>
            <consortium name="US DOE Joint Genome Institute (JGI-PGF)"/>
            <person name="Walter F."/>
            <person name="Albersmeier A."/>
            <person name="Kalinowski J."/>
            <person name="Ruckert C."/>
        </authorList>
    </citation>
    <scope>NUCLEOTIDE SEQUENCE [LARGE SCALE GENOMIC DNA]</scope>
    <source>
        <strain evidence="4 5">JCM 4677</strain>
    </source>
</reference>
<keyword evidence="3" id="KW-0812">Transmembrane</keyword>
<dbReference type="SUPFAM" id="SSF48452">
    <property type="entry name" value="TPR-like"/>
    <property type="match status" value="2"/>
</dbReference>
<organism evidence="4 5">
    <name type="scientific">Streptomyces aurantiacus</name>
    <dbReference type="NCBI Taxonomy" id="47760"/>
    <lineage>
        <taxon>Bacteria</taxon>
        <taxon>Bacillati</taxon>
        <taxon>Actinomycetota</taxon>
        <taxon>Actinomycetes</taxon>
        <taxon>Kitasatosporales</taxon>
        <taxon>Streptomycetaceae</taxon>
        <taxon>Streptomyces</taxon>
        <taxon>Streptomyces aurantiacus group</taxon>
    </lineage>
</organism>
<keyword evidence="3" id="KW-0472">Membrane</keyword>
<dbReference type="PANTHER" id="PTHR45586">
    <property type="entry name" value="TPR REPEAT-CONTAINING PROTEIN PA4667"/>
    <property type="match status" value="1"/>
</dbReference>
<evidence type="ECO:0008006" key="6">
    <source>
        <dbReference type="Google" id="ProtNLM"/>
    </source>
</evidence>
<gene>
    <name evidence="4" type="ORF">GCM10017557_51530</name>
</gene>
<dbReference type="EMBL" id="AP023440">
    <property type="protein sequence ID" value="BCL30294.1"/>
    <property type="molecule type" value="Genomic_DNA"/>
</dbReference>
<dbReference type="InterPro" id="IPR019734">
    <property type="entry name" value="TPR_rpt"/>
</dbReference>
<feature type="transmembrane region" description="Helical" evidence="3">
    <location>
        <begin position="31"/>
        <end position="53"/>
    </location>
</feature>
<dbReference type="InterPro" id="IPR051012">
    <property type="entry name" value="CellSynth/LPSAsmb/PSIAsmb"/>
</dbReference>
<dbReference type="Gene3D" id="1.25.40.10">
    <property type="entry name" value="Tetratricopeptide repeat domain"/>
    <property type="match status" value="3"/>
</dbReference>
<evidence type="ECO:0000256" key="3">
    <source>
        <dbReference type="SAM" id="Phobius"/>
    </source>
</evidence>
<proteinExistence type="predicted"/>
<evidence type="ECO:0000256" key="2">
    <source>
        <dbReference type="ARBA" id="ARBA00022803"/>
    </source>
</evidence>
<keyword evidence="2" id="KW-0802">TPR repeat</keyword>